<dbReference type="InterPro" id="IPR005746">
    <property type="entry name" value="Thioredoxin"/>
</dbReference>
<dbReference type="AlphaFoldDB" id="A0A2W5CZ63"/>
<sequence length="107" mass="11890">MSNIITVTQQTFKSTVVESDLPVLVDFWAQWCQPCLRMNPSLEELAEEMDGRAVVAKVNVDEERALAAMFQVMSIPALMVFKDGKKVAEFTGLQPKGTLVEKLESLA</sequence>
<dbReference type="FunFam" id="3.40.30.10:FF:000001">
    <property type="entry name" value="Thioredoxin"/>
    <property type="match status" value="1"/>
</dbReference>
<evidence type="ECO:0000256" key="3">
    <source>
        <dbReference type="ARBA" id="ARBA00022448"/>
    </source>
</evidence>
<protein>
    <recommendedName>
        <fullName evidence="7 8">Thioredoxin</fullName>
    </recommendedName>
</protein>
<comment type="function">
    <text evidence="1">Participates in various redox reactions through the reversible oxidation of its active center dithiol to a disulfide and catalyzes dithiol-disulfide exchange reactions.</text>
</comment>
<gene>
    <name evidence="9" type="primary">trxA</name>
    <name evidence="9" type="ORF">DI609_06875</name>
</gene>
<keyword evidence="5" id="KW-1015">Disulfide bond</keyword>
<dbReference type="PANTHER" id="PTHR45663:SF11">
    <property type="entry name" value="GEO12009P1"/>
    <property type="match status" value="1"/>
</dbReference>
<evidence type="ECO:0000256" key="5">
    <source>
        <dbReference type="ARBA" id="ARBA00023157"/>
    </source>
</evidence>
<dbReference type="SUPFAM" id="SSF52833">
    <property type="entry name" value="Thioredoxin-like"/>
    <property type="match status" value="1"/>
</dbReference>
<dbReference type="EMBL" id="QFNY01000148">
    <property type="protein sequence ID" value="PZP00162.1"/>
    <property type="molecule type" value="Genomic_DNA"/>
</dbReference>
<keyword evidence="6" id="KW-0676">Redox-active center</keyword>
<dbReference type="PANTHER" id="PTHR45663">
    <property type="entry name" value="GEO12009P1"/>
    <property type="match status" value="1"/>
</dbReference>
<evidence type="ECO:0000256" key="1">
    <source>
        <dbReference type="ARBA" id="ARBA00003318"/>
    </source>
</evidence>
<comment type="similarity">
    <text evidence="2 8">Belongs to the thioredoxin family.</text>
</comment>
<proteinExistence type="inferred from homology"/>
<dbReference type="GO" id="GO:0005737">
    <property type="term" value="C:cytoplasm"/>
    <property type="evidence" value="ECO:0007669"/>
    <property type="project" value="TreeGrafter"/>
</dbReference>
<dbReference type="OMA" id="KQLWRQS"/>
<keyword evidence="4" id="KW-0249">Electron transport</keyword>
<dbReference type="CDD" id="cd02947">
    <property type="entry name" value="TRX_family"/>
    <property type="match status" value="1"/>
</dbReference>
<evidence type="ECO:0000256" key="2">
    <source>
        <dbReference type="ARBA" id="ARBA00008987"/>
    </source>
</evidence>
<evidence type="ECO:0000313" key="9">
    <source>
        <dbReference type="EMBL" id="PZP00162.1"/>
    </source>
</evidence>
<dbReference type="Proteomes" id="UP000249451">
    <property type="component" value="Unassembled WGS sequence"/>
</dbReference>
<keyword evidence="3" id="KW-0813">Transport</keyword>
<dbReference type="PIRSF" id="PIRSF000077">
    <property type="entry name" value="Thioredoxin"/>
    <property type="match status" value="1"/>
</dbReference>
<evidence type="ECO:0000256" key="6">
    <source>
        <dbReference type="ARBA" id="ARBA00023284"/>
    </source>
</evidence>
<dbReference type="GO" id="GO:0015035">
    <property type="term" value="F:protein-disulfide reductase activity"/>
    <property type="evidence" value="ECO:0007669"/>
    <property type="project" value="UniProtKB-UniRule"/>
</dbReference>
<organism evidence="9 10">
    <name type="scientific">Corynebacterium urealyticum</name>
    <dbReference type="NCBI Taxonomy" id="43771"/>
    <lineage>
        <taxon>Bacteria</taxon>
        <taxon>Bacillati</taxon>
        <taxon>Actinomycetota</taxon>
        <taxon>Actinomycetes</taxon>
        <taxon>Mycobacteriales</taxon>
        <taxon>Corynebacteriaceae</taxon>
        <taxon>Corynebacterium</taxon>
    </lineage>
</organism>
<dbReference type="PROSITE" id="PS51352">
    <property type="entry name" value="THIOREDOXIN_2"/>
    <property type="match status" value="1"/>
</dbReference>
<comment type="caution">
    <text evidence="9">The sequence shown here is derived from an EMBL/GenBank/DDBJ whole genome shotgun (WGS) entry which is preliminary data.</text>
</comment>
<accession>A0A2W5CZ63</accession>
<evidence type="ECO:0000256" key="8">
    <source>
        <dbReference type="PIRNR" id="PIRNR000077"/>
    </source>
</evidence>
<dbReference type="PRINTS" id="PR00421">
    <property type="entry name" value="THIOREDOXIN"/>
</dbReference>
<reference evidence="9 10" key="1">
    <citation type="submission" date="2017-11" db="EMBL/GenBank/DDBJ databases">
        <title>Infants hospitalized years apart are colonized by the same room-sourced microbial strains.</title>
        <authorList>
            <person name="Brooks B."/>
            <person name="Olm M.R."/>
            <person name="Firek B.A."/>
            <person name="Baker R."/>
            <person name="Thomas B.C."/>
            <person name="Morowitz M.J."/>
            <person name="Banfield J.F."/>
        </authorList>
    </citation>
    <scope>NUCLEOTIDE SEQUENCE [LARGE SCALE GENOMIC DNA]</scope>
    <source>
        <strain evidence="9">S2_012_000_R3_87</strain>
    </source>
</reference>
<dbReference type="Pfam" id="PF00085">
    <property type="entry name" value="Thioredoxin"/>
    <property type="match status" value="1"/>
</dbReference>
<dbReference type="GeneID" id="60604793"/>
<dbReference type="InterPro" id="IPR036249">
    <property type="entry name" value="Thioredoxin-like_sf"/>
</dbReference>
<dbReference type="InterPro" id="IPR013766">
    <property type="entry name" value="Thioredoxin_domain"/>
</dbReference>
<dbReference type="NCBIfam" id="TIGR01068">
    <property type="entry name" value="thioredoxin"/>
    <property type="match status" value="1"/>
</dbReference>
<evidence type="ECO:0000256" key="7">
    <source>
        <dbReference type="NCBIfam" id="TIGR01068"/>
    </source>
</evidence>
<dbReference type="RefSeq" id="WP_012361242.1">
    <property type="nucleotide sequence ID" value="NZ_CP065982.1"/>
</dbReference>
<evidence type="ECO:0000256" key="4">
    <source>
        <dbReference type="ARBA" id="ARBA00022982"/>
    </source>
</evidence>
<dbReference type="Gene3D" id="3.40.30.10">
    <property type="entry name" value="Glutaredoxin"/>
    <property type="match status" value="1"/>
</dbReference>
<evidence type="ECO:0000313" key="10">
    <source>
        <dbReference type="Proteomes" id="UP000249451"/>
    </source>
</evidence>
<name>A0A2W5CZ63_9CORY</name>